<reference evidence="4" key="1">
    <citation type="journal article" date="2016" name="Proc. Natl. Acad. Sci. U.S.A.">
        <title>Comparative genomics of biotechnologically important yeasts.</title>
        <authorList>
            <person name="Riley R."/>
            <person name="Haridas S."/>
            <person name="Wolfe K.H."/>
            <person name="Lopes M.R."/>
            <person name="Hittinger C.T."/>
            <person name="Goeker M."/>
            <person name="Salamov A.A."/>
            <person name="Wisecaver J.H."/>
            <person name="Long T.M."/>
            <person name="Calvey C.H."/>
            <person name="Aerts A.L."/>
            <person name="Barry K.W."/>
            <person name="Choi C."/>
            <person name="Clum A."/>
            <person name="Coughlan A.Y."/>
            <person name="Deshpande S."/>
            <person name="Douglass A.P."/>
            <person name="Hanson S.J."/>
            <person name="Klenk H.-P."/>
            <person name="LaButti K.M."/>
            <person name="Lapidus A."/>
            <person name="Lindquist E.A."/>
            <person name="Lipzen A.M."/>
            <person name="Meier-Kolthoff J.P."/>
            <person name="Ohm R.A."/>
            <person name="Otillar R.P."/>
            <person name="Pangilinan J.L."/>
            <person name="Peng Y."/>
            <person name="Rokas A."/>
            <person name="Rosa C.A."/>
            <person name="Scheuner C."/>
            <person name="Sibirny A.A."/>
            <person name="Slot J.C."/>
            <person name="Stielow J.B."/>
            <person name="Sun H."/>
            <person name="Kurtzman C.P."/>
            <person name="Blackwell M."/>
            <person name="Grigoriev I.V."/>
            <person name="Jeffries T.W."/>
        </authorList>
    </citation>
    <scope>NUCLEOTIDE SEQUENCE [LARGE SCALE GENOMIC DNA]</scope>
    <source>
        <strain evidence="4">NRRL Y-1626</strain>
    </source>
</reference>
<dbReference type="AlphaFoldDB" id="A0A1B7TBK1"/>
<evidence type="ECO:0000313" key="4">
    <source>
        <dbReference type="Proteomes" id="UP000092321"/>
    </source>
</evidence>
<dbReference type="PANTHER" id="PTHR28627:SF1">
    <property type="entry name" value="CYTOCHROME C OXIDASE ASSEMBLY FACTOR 5"/>
    <property type="match status" value="1"/>
</dbReference>
<dbReference type="PANTHER" id="PTHR28627">
    <property type="entry name" value="CYTOCHROME C OXIDASE ASSEMBLY FACTOR 5"/>
    <property type="match status" value="1"/>
</dbReference>
<sequence length="107" mass="12157">MGASCKDERMALAICLQKSPCVLLDRNTPSECLKNPNLNKDLPELCLAHLKTFLDCRRGMIDRSKRLSGNAPLSTGKHEEEYKRMCEGNFNAKVELENVTKMDTRRD</sequence>
<dbReference type="EMBL" id="LXPE01000024">
    <property type="protein sequence ID" value="OBA26087.1"/>
    <property type="molecule type" value="Genomic_DNA"/>
</dbReference>
<protein>
    <recommendedName>
        <fullName evidence="5">Cytochrome c oxidase assembly protein PET191</fullName>
    </recommendedName>
</protein>
<dbReference type="OrthoDB" id="282149at2759"/>
<comment type="caution">
    <text evidence="3">The sequence shown here is derived from an EMBL/GenBank/DDBJ whole genome shotgun (WGS) entry which is preliminary data.</text>
</comment>
<keyword evidence="2" id="KW-1015">Disulfide bond</keyword>
<proteinExistence type="inferred from homology"/>
<comment type="similarity">
    <text evidence="1">Belongs to the PET191 family.</text>
</comment>
<dbReference type="GO" id="GO:0005739">
    <property type="term" value="C:mitochondrion"/>
    <property type="evidence" value="ECO:0007669"/>
    <property type="project" value="TreeGrafter"/>
</dbReference>
<dbReference type="Proteomes" id="UP000092321">
    <property type="component" value="Unassembled WGS sequence"/>
</dbReference>
<accession>A0A1B7TBK1</accession>
<evidence type="ECO:0000256" key="2">
    <source>
        <dbReference type="ARBA" id="ARBA00023157"/>
    </source>
</evidence>
<name>A0A1B7TBK1_9ASCO</name>
<organism evidence="3 4">
    <name type="scientific">Hanseniaspora valbyensis NRRL Y-1626</name>
    <dbReference type="NCBI Taxonomy" id="766949"/>
    <lineage>
        <taxon>Eukaryota</taxon>
        <taxon>Fungi</taxon>
        <taxon>Dikarya</taxon>
        <taxon>Ascomycota</taxon>
        <taxon>Saccharomycotina</taxon>
        <taxon>Saccharomycetes</taxon>
        <taxon>Saccharomycodales</taxon>
        <taxon>Saccharomycodaceae</taxon>
        <taxon>Hanseniaspora</taxon>
    </lineage>
</organism>
<gene>
    <name evidence="3" type="ORF">HANVADRAFT_25809</name>
</gene>
<dbReference type="InterPro" id="IPR018793">
    <property type="entry name" value="Cyt_c_oxidase_assmbl_Pet191"/>
</dbReference>
<dbReference type="Pfam" id="PF10203">
    <property type="entry name" value="Pet191_N"/>
    <property type="match status" value="1"/>
</dbReference>
<evidence type="ECO:0008006" key="5">
    <source>
        <dbReference type="Google" id="ProtNLM"/>
    </source>
</evidence>
<dbReference type="GO" id="GO:0033617">
    <property type="term" value="P:mitochondrial respiratory chain complex IV assembly"/>
    <property type="evidence" value="ECO:0007669"/>
    <property type="project" value="TreeGrafter"/>
</dbReference>
<evidence type="ECO:0000313" key="3">
    <source>
        <dbReference type="EMBL" id="OBA26087.1"/>
    </source>
</evidence>
<evidence type="ECO:0000256" key="1">
    <source>
        <dbReference type="ARBA" id="ARBA00007785"/>
    </source>
</evidence>
<keyword evidence="4" id="KW-1185">Reference proteome</keyword>